<protein>
    <submittedName>
        <fullName evidence="1">Uncharacterized protein</fullName>
    </submittedName>
</protein>
<name>A0A139GTG2_9PEZI</name>
<sequence>MELAEPPFSSKSLGAHNFLTMDSPLGLVWPSCSSRIDSKGLLHHLERPSRSERLFELDAPGSRIDALPARPIKGYASYSILATW</sequence>
<evidence type="ECO:0000313" key="2">
    <source>
        <dbReference type="Proteomes" id="UP000073492"/>
    </source>
</evidence>
<evidence type="ECO:0000313" key="1">
    <source>
        <dbReference type="EMBL" id="KXS93467.1"/>
    </source>
</evidence>
<accession>A0A139GTG2</accession>
<organism evidence="1 2">
    <name type="scientific">Pseudocercospora musae</name>
    <dbReference type="NCBI Taxonomy" id="113226"/>
    <lineage>
        <taxon>Eukaryota</taxon>
        <taxon>Fungi</taxon>
        <taxon>Dikarya</taxon>
        <taxon>Ascomycota</taxon>
        <taxon>Pezizomycotina</taxon>
        <taxon>Dothideomycetes</taxon>
        <taxon>Dothideomycetidae</taxon>
        <taxon>Mycosphaerellales</taxon>
        <taxon>Mycosphaerellaceae</taxon>
        <taxon>Pseudocercospora</taxon>
    </lineage>
</organism>
<keyword evidence="2" id="KW-1185">Reference proteome</keyword>
<reference evidence="1 2" key="1">
    <citation type="submission" date="2015-07" db="EMBL/GenBank/DDBJ databases">
        <title>Comparative genomics of the Sigatoka disease complex on banana suggests a link between parallel evolutionary changes in Pseudocercospora fijiensis and Pseudocercospora eumusae and increased virulence on the banana host.</title>
        <authorList>
            <person name="Chang T.-C."/>
            <person name="Salvucci A."/>
            <person name="Crous P.W."/>
            <person name="Stergiopoulos I."/>
        </authorList>
    </citation>
    <scope>NUCLEOTIDE SEQUENCE [LARGE SCALE GENOMIC DNA]</scope>
    <source>
        <strain evidence="1 2">CBS 116634</strain>
    </source>
</reference>
<gene>
    <name evidence="1" type="ORF">AC579_1064</name>
</gene>
<dbReference type="Proteomes" id="UP000073492">
    <property type="component" value="Unassembled WGS sequence"/>
</dbReference>
<dbReference type="EMBL" id="LFZO01001241">
    <property type="protein sequence ID" value="KXS93467.1"/>
    <property type="molecule type" value="Genomic_DNA"/>
</dbReference>
<dbReference type="AlphaFoldDB" id="A0A139GTG2"/>
<comment type="caution">
    <text evidence="1">The sequence shown here is derived from an EMBL/GenBank/DDBJ whole genome shotgun (WGS) entry which is preliminary data.</text>
</comment>
<proteinExistence type="predicted"/>